<keyword evidence="5" id="KW-0472">Membrane</keyword>
<dbReference type="OMA" id="FIHASTG"/>
<comment type="caution">
    <text evidence="12">The sequence shown here is derived from an EMBL/GenBank/DDBJ whole genome shotgun (WGS) entry which is preliminary data.</text>
</comment>
<dbReference type="Pfam" id="PF13927">
    <property type="entry name" value="Ig_3"/>
    <property type="match status" value="1"/>
</dbReference>
<evidence type="ECO:0000313" key="13">
    <source>
        <dbReference type="Proteomes" id="UP000318571"/>
    </source>
</evidence>
<dbReference type="InterPro" id="IPR050958">
    <property type="entry name" value="Cell_Adh-Cytoskel_Orgn"/>
</dbReference>
<evidence type="ECO:0000256" key="2">
    <source>
        <dbReference type="ARBA" id="ARBA00022475"/>
    </source>
</evidence>
<dbReference type="PANTHER" id="PTHR45080">
    <property type="entry name" value="CONTACTIN 5"/>
    <property type="match status" value="1"/>
</dbReference>
<protein>
    <submittedName>
        <fullName evidence="12">Uncharacterized protein</fullName>
    </submittedName>
</protein>
<accession>A0A553PJP7</accession>
<evidence type="ECO:0000256" key="6">
    <source>
        <dbReference type="ARBA" id="ARBA00023157"/>
    </source>
</evidence>
<dbReference type="PANTHER" id="PTHR45080:SF33">
    <property type="entry name" value="IG-LIKE DOMAIN-CONTAINING PROTEIN"/>
    <property type="match status" value="1"/>
</dbReference>
<evidence type="ECO:0000259" key="11">
    <source>
        <dbReference type="PROSITE" id="PS50853"/>
    </source>
</evidence>
<dbReference type="GO" id="GO:0008046">
    <property type="term" value="F:axon guidance receptor activity"/>
    <property type="evidence" value="ECO:0007669"/>
    <property type="project" value="TreeGrafter"/>
</dbReference>
<dbReference type="Gene3D" id="2.60.40.10">
    <property type="entry name" value="Immunoglobulins"/>
    <property type="match status" value="4"/>
</dbReference>
<feature type="domain" description="Ig-like" evidence="10">
    <location>
        <begin position="249"/>
        <end position="336"/>
    </location>
</feature>
<reference evidence="12 13" key="1">
    <citation type="journal article" date="2018" name="Nat. Ecol. Evol.">
        <title>Genomic signatures of mitonuclear coevolution across populations of Tigriopus californicus.</title>
        <authorList>
            <person name="Barreto F.S."/>
            <person name="Watson E.T."/>
            <person name="Lima T.G."/>
            <person name="Willett C.S."/>
            <person name="Edmands S."/>
            <person name="Li W."/>
            <person name="Burton R.S."/>
        </authorList>
    </citation>
    <scope>NUCLEOTIDE SEQUENCE [LARGE SCALE GENOMIC DNA]</scope>
    <source>
        <strain evidence="12 13">San Diego</strain>
    </source>
</reference>
<evidence type="ECO:0000256" key="1">
    <source>
        <dbReference type="ARBA" id="ARBA00004236"/>
    </source>
</evidence>
<dbReference type="GO" id="GO:0043025">
    <property type="term" value="C:neuronal cell body"/>
    <property type="evidence" value="ECO:0007669"/>
    <property type="project" value="TreeGrafter"/>
</dbReference>
<dbReference type="FunFam" id="2.60.40.10:FF:000328">
    <property type="entry name" value="CLUMA_CG000981, isoform A"/>
    <property type="match status" value="1"/>
</dbReference>
<dbReference type="SUPFAM" id="SSF48726">
    <property type="entry name" value="Immunoglobulin"/>
    <property type="match status" value="3"/>
</dbReference>
<dbReference type="InterPro" id="IPR036179">
    <property type="entry name" value="Ig-like_dom_sf"/>
</dbReference>
<dbReference type="SMART" id="SM00409">
    <property type="entry name" value="IG"/>
    <property type="match status" value="3"/>
</dbReference>
<evidence type="ECO:0000256" key="5">
    <source>
        <dbReference type="ARBA" id="ARBA00023136"/>
    </source>
</evidence>
<dbReference type="Pfam" id="PF07679">
    <property type="entry name" value="I-set"/>
    <property type="match status" value="1"/>
</dbReference>
<dbReference type="CDD" id="cd00063">
    <property type="entry name" value="FN3"/>
    <property type="match status" value="1"/>
</dbReference>
<keyword evidence="3" id="KW-0732">Signal</keyword>
<dbReference type="SUPFAM" id="SSF49265">
    <property type="entry name" value="Fibronectin type III"/>
    <property type="match status" value="1"/>
</dbReference>
<dbReference type="InterPro" id="IPR013783">
    <property type="entry name" value="Ig-like_fold"/>
</dbReference>
<keyword evidence="8" id="KW-0393">Immunoglobulin domain</keyword>
<dbReference type="EMBL" id="VCGU01000003">
    <property type="protein sequence ID" value="TRY77907.1"/>
    <property type="molecule type" value="Genomic_DNA"/>
</dbReference>
<evidence type="ECO:0000256" key="8">
    <source>
        <dbReference type="ARBA" id="ARBA00023319"/>
    </source>
</evidence>
<dbReference type="SMART" id="SM00408">
    <property type="entry name" value="IGc2"/>
    <property type="match status" value="3"/>
</dbReference>
<feature type="region of interest" description="Disordered" evidence="9">
    <location>
        <begin position="181"/>
        <end position="203"/>
    </location>
</feature>
<evidence type="ECO:0000256" key="4">
    <source>
        <dbReference type="ARBA" id="ARBA00022737"/>
    </source>
</evidence>
<dbReference type="InterPro" id="IPR003961">
    <property type="entry name" value="FN3_dom"/>
</dbReference>
<feature type="domain" description="Ig-like" evidence="10">
    <location>
        <begin position="48"/>
        <end position="155"/>
    </location>
</feature>
<sequence length="475" mass="53586">MESLRLQMASFVPLTLFASDEDYQYDYAYDDGDYTNDDQKDEVIEEHPTFVTLGSTFTFDRGNTIRLPCYVDKLPKNYVLFWKKVTENDGETLISVDTQIVDSSSTRESVEISYDGADRGSTLVINLAEDQDAGQYMCVMGNAAKTTIKHTVKIRAPPQITKQPANGLLLAQKGDTVTLSCKGQGKPEPKITWTRRGKSMPSGEKTIEASELTFTNVGRRHSGTYICTADNGFSQEVQDKIEVEVEYQPDVEVEEVFIHASTGNQVELVCLVHAHPKPLVKWFRDSTELTNQSSNIRHTHNRHILIISELADEDFGNYTCSAENKWGQASRVIEISGLAAPAEFSSQPRGYEPEQYLIEWTVKSFSPVEEFLLRYRSHDDSEWQEVQIESTEESTQTYAGKRSLSGLSSASQYEAVVLAKNGQGWSRPSAKFQFATFGADLQQYFLEYSAQSLFLGRDYRVHDAYGRTCWDVILL</sequence>
<gene>
    <name evidence="12" type="ORF">TCAL_13788</name>
</gene>
<dbReference type="InterPro" id="IPR013098">
    <property type="entry name" value="Ig_I-set"/>
</dbReference>
<evidence type="ECO:0000259" key="10">
    <source>
        <dbReference type="PROSITE" id="PS50835"/>
    </source>
</evidence>
<proteinExistence type="predicted"/>
<evidence type="ECO:0000256" key="7">
    <source>
        <dbReference type="ARBA" id="ARBA00023180"/>
    </source>
</evidence>
<comment type="subcellular location">
    <subcellularLocation>
        <location evidence="1">Cell membrane</location>
    </subcellularLocation>
</comment>
<dbReference type="GO" id="GO:0030424">
    <property type="term" value="C:axon"/>
    <property type="evidence" value="ECO:0007669"/>
    <property type="project" value="TreeGrafter"/>
</dbReference>
<dbReference type="InterPro" id="IPR007110">
    <property type="entry name" value="Ig-like_dom"/>
</dbReference>
<feature type="domain" description="Fibronectin type-III" evidence="11">
    <location>
        <begin position="340"/>
        <end position="439"/>
    </location>
</feature>
<keyword evidence="7" id="KW-0325">Glycoprotein</keyword>
<dbReference type="InterPro" id="IPR003598">
    <property type="entry name" value="Ig_sub2"/>
</dbReference>
<dbReference type="AlphaFoldDB" id="A0A553PJP7"/>
<dbReference type="GO" id="GO:0050808">
    <property type="term" value="P:synapse organization"/>
    <property type="evidence" value="ECO:0007669"/>
    <property type="project" value="TreeGrafter"/>
</dbReference>
<dbReference type="InterPro" id="IPR003599">
    <property type="entry name" value="Ig_sub"/>
</dbReference>
<dbReference type="CDD" id="cd00096">
    <property type="entry name" value="Ig"/>
    <property type="match status" value="1"/>
</dbReference>
<dbReference type="STRING" id="6832.A0A553PJP7"/>
<evidence type="ECO:0000256" key="9">
    <source>
        <dbReference type="SAM" id="MobiDB-lite"/>
    </source>
</evidence>
<keyword evidence="13" id="KW-1185">Reference proteome</keyword>
<dbReference type="GO" id="GO:0007156">
    <property type="term" value="P:homophilic cell adhesion via plasma membrane adhesion molecules"/>
    <property type="evidence" value="ECO:0007669"/>
    <property type="project" value="TreeGrafter"/>
</dbReference>
<evidence type="ECO:0000313" key="12">
    <source>
        <dbReference type="EMBL" id="TRY77907.1"/>
    </source>
</evidence>
<keyword evidence="4" id="KW-0677">Repeat</keyword>
<name>A0A553PJP7_TIGCA</name>
<dbReference type="PROSITE" id="PS50853">
    <property type="entry name" value="FN3"/>
    <property type="match status" value="1"/>
</dbReference>
<organism evidence="12 13">
    <name type="scientific">Tigriopus californicus</name>
    <name type="common">Marine copepod</name>
    <dbReference type="NCBI Taxonomy" id="6832"/>
    <lineage>
        <taxon>Eukaryota</taxon>
        <taxon>Metazoa</taxon>
        <taxon>Ecdysozoa</taxon>
        <taxon>Arthropoda</taxon>
        <taxon>Crustacea</taxon>
        <taxon>Multicrustacea</taxon>
        <taxon>Hexanauplia</taxon>
        <taxon>Copepoda</taxon>
        <taxon>Harpacticoida</taxon>
        <taxon>Harpacticidae</taxon>
        <taxon>Tigriopus</taxon>
    </lineage>
</organism>
<dbReference type="GO" id="GO:0005886">
    <property type="term" value="C:plasma membrane"/>
    <property type="evidence" value="ECO:0007669"/>
    <property type="project" value="UniProtKB-SubCell"/>
</dbReference>
<keyword evidence="6" id="KW-1015">Disulfide bond</keyword>
<evidence type="ECO:0000256" key="3">
    <source>
        <dbReference type="ARBA" id="ARBA00022729"/>
    </source>
</evidence>
<dbReference type="InterPro" id="IPR036116">
    <property type="entry name" value="FN3_sf"/>
</dbReference>
<feature type="domain" description="Ig-like" evidence="10">
    <location>
        <begin position="158"/>
        <end position="244"/>
    </location>
</feature>
<dbReference type="PROSITE" id="PS50835">
    <property type="entry name" value="IG_LIKE"/>
    <property type="match status" value="3"/>
</dbReference>
<dbReference type="Proteomes" id="UP000318571">
    <property type="component" value="Chromosome 11"/>
</dbReference>
<dbReference type="FunFam" id="2.60.40.10:FF:000032">
    <property type="entry name" value="palladin isoform X1"/>
    <property type="match status" value="1"/>
</dbReference>
<keyword evidence="2" id="KW-1003">Cell membrane</keyword>